<keyword evidence="4" id="KW-0472">Membrane</keyword>
<comment type="caution">
    <text evidence="7">The sequence shown here is derived from an EMBL/GenBank/DDBJ whole genome shotgun (WGS) entry which is preliminary data.</text>
</comment>
<dbReference type="Pfam" id="PF12974">
    <property type="entry name" value="Phosphonate-bd"/>
    <property type="match status" value="1"/>
</dbReference>
<dbReference type="STRING" id="108003.B1C78_15790"/>
<dbReference type="InterPro" id="IPR050469">
    <property type="entry name" value="Diguanylate_Cyclase"/>
</dbReference>
<evidence type="ECO:0000259" key="6">
    <source>
        <dbReference type="PROSITE" id="PS50887"/>
    </source>
</evidence>
<dbReference type="Gene3D" id="3.40.190.10">
    <property type="entry name" value="Periplasmic binding protein-like II"/>
    <property type="match status" value="2"/>
</dbReference>
<dbReference type="InterPro" id="IPR043128">
    <property type="entry name" value="Rev_trsase/Diguanyl_cyclase"/>
</dbReference>
<dbReference type="GO" id="GO:0052621">
    <property type="term" value="F:diguanylate cyclase activity"/>
    <property type="evidence" value="ECO:0007669"/>
    <property type="project" value="UniProtKB-EC"/>
</dbReference>
<dbReference type="EMBL" id="MVBK01000117">
    <property type="protein sequence ID" value="OOG21977.1"/>
    <property type="molecule type" value="Genomic_DNA"/>
</dbReference>
<dbReference type="PROSITE" id="PS50887">
    <property type="entry name" value="GGDEF"/>
    <property type="match status" value="1"/>
</dbReference>
<dbReference type="NCBIfam" id="TIGR00254">
    <property type="entry name" value="GGDEF"/>
    <property type="match status" value="1"/>
</dbReference>
<dbReference type="InterPro" id="IPR000160">
    <property type="entry name" value="GGDEF_dom"/>
</dbReference>
<feature type="chain" id="PRO_5012776177" description="diguanylate cyclase" evidence="5">
    <location>
        <begin position="23"/>
        <end position="549"/>
    </location>
</feature>
<dbReference type="SMART" id="SM00267">
    <property type="entry name" value="GGDEF"/>
    <property type="match status" value="1"/>
</dbReference>
<dbReference type="OrthoDB" id="9792854at2"/>
<dbReference type="AlphaFoldDB" id="A0A1V3NA48"/>
<dbReference type="GO" id="GO:0043709">
    <property type="term" value="P:cell adhesion involved in single-species biofilm formation"/>
    <property type="evidence" value="ECO:0007669"/>
    <property type="project" value="TreeGrafter"/>
</dbReference>
<keyword evidence="4" id="KW-1133">Transmembrane helix</keyword>
<dbReference type="EC" id="2.7.7.65" evidence="2"/>
<feature type="signal peptide" evidence="5">
    <location>
        <begin position="1"/>
        <end position="22"/>
    </location>
</feature>
<dbReference type="Pfam" id="PF00990">
    <property type="entry name" value="GGDEF"/>
    <property type="match status" value="1"/>
</dbReference>
<dbReference type="GO" id="GO:0005886">
    <property type="term" value="C:plasma membrane"/>
    <property type="evidence" value="ECO:0007669"/>
    <property type="project" value="TreeGrafter"/>
</dbReference>
<keyword evidence="4" id="KW-0812">Transmembrane</keyword>
<evidence type="ECO:0000256" key="4">
    <source>
        <dbReference type="SAM" id="Phobius"/>
    </source>
</evidence>
<proteinExistence type="predicted"/>
<name>A0A1V3NA48_9GAMM</name>
<dbReference type="InterPro" id="IPR029787">
    <property type="entry name" value="Nucleotide_cyclase"/>
</dbReference>
<dbReference type="CDD" id="cd01949">
    <property type="entry name" value="GGDEF"/>
    <property type="match status" value="1"/>
</dbReference>
<dbReference type="RefSeq" id="WP_077280115.1">
    <property type="nucleotide sequence ID" value="NZ_MVBK01000117.1"/>
</dbReference>
<dbReference type="PANTHER" id="PTHR45138">
    <property type="entry name" value="REGULATORY COMPONENTS OF SENSORY TRANSDUCTION SYSTEM"/>
    <property type="match status" value="1"/>
</dbReference>
<accession>A0A1V3NA48</accession>
<evidence type="ECO:0000256" key="2">
    <source>
        <dbReference type="ARBA" id="ARBA00012528"/>
    </source>
</evidence>
<gene>
    <name evidence="7" type="ORF">B1C78_15790</name>
</gene>
<evidence type="ECO:0000256" key="5">
    <source>
        <dbReference type="SAM" id="SignalP"/>
    </source>
</evidence>
<dbReference type="SUPFAM" id="SSF55073">
    <property type="entry name" value="Nucleotide cyclase"/>
    <property type="match status" value="1"/>
</dbReference>
<keyword evidence="8" id="KW-1185">Reference proteome</keyword>
<protein>
    <recommendedName>
        <fullName evidence="2">diguanylate cyclase</fullName>
        <ecNumber evidence="2">2.7.7.65</ecNumber>
    </recommendedName>
</protein>
<feature type="transmembrane region" description="Helical" evidence="4">
    <location>
        <begin position="316"/>
        <end position="338"/>
    </location>
</feature>
<evidence type="ECO:0000313" key="8">
    <source>
        <dbReference type="Proteomes" id="UP000189462"/>
    </source>
</evidence>
<organism evidence="7 8">
    <name type="scientific">Thioalkalivibrio denitrificans</name>
    <dbReference type="NCBI Taxonomy" id="108003"/>
    <lineage>
        <taxon>Bacteria</taxon>
        <taxon>Pseudomonadati</taxon>
        <taxon>Pseudomonadota</taxon>
        <taxon>Gammaproteobacteria</taxon>
        <taxon>Chromatiales</taxon>
        <taxon>Ectothiorhodospiraceae</taxon>
        <taxon>Thioalkalivibrio</taxon>
    </lineage>
</organism>
<comment type="catalytic activity">
    <reaction evidence="3">
        <text>2 GTP = 3',3'-c-di-GMP + 2 diphosphate</text>
        <dbReference type="Rhea" id="RHEA:24898"/>
        <dbReference type="ChEBI" id="CHEBI:33019"/>
        <dbReference type="ChEBI" id="CHEBI:37565"/>
        <dbReference type="ChEBI" id="CHEBI:58805"/>
        <dbReference type="EC" id="2.7.7.65"/>
    </reaction>
</comment>
<keyword evidence="5" id="KW-0732">Signal</keyword>
<dbReference type="FunFam" id="3.30.70.270:FF:000001">
    <property type="entry name" value="Diguanylate cyclase domain protein"/>
    <property type="match status" value="1"/>
</dbReference>
<evidence type="ECO:0000313" key="7">
    <source>
        <dbReference type="EMBL" id="OOG21977.1"/>
    </source>
</evidence>
<evidence type="ECO:0000256" key="3">
    <source>
        <dbReference type="ARBA" id="ARBA00034247"/>
    </source>
</evidence>
<reference evidence="7 8" key="1">
    <citation type="submission" date="2017-02" db="EMBL/GenBank/DDBJ databases">
        <title>Genomic diversity within the haloalkaliphilic genus Thioalkalivibrio.</title>
        <authorList>
            <person name="Ahn A.-C."/>
            <person name="Meier-Kolthoff J."/>
            <person name="Overmars L."/>
            <person name="Richter M."/>
            <person name="Woyke T."/>
            <person name="Sorokin D.Y."/>
            <person name="Muyzer G."/>
        </authorList>
    </citation>
    <scope>NUCLEOTIDE SEQUENCE [LARGE SCALE GENOMIC DNA]</scope>
    <source>
        <strain evidence="7 8">ALJD</strain>
    </source>
</reference>
<feature type="domain" description="GGDEF" evidence="6">
    <location>
        <begin position="399"/>
        <end position="536"/>
    </location>
</feature>
<dbReference type="Gene3D" id="3.30.70.270">
    <property type="match status" value="1"/>
</dbReference>
<dbReference type="SUPFAM" id="SSF53850">
    <property type="entry name" value="Periplasmic binding protein-like II"/>
    <property type="match status" value="1"/>
</dbReference>
<dbReference type="Proteomes" id="UP000189462">
    <property type="component" value="Unassembled WGS sequence"/>
</dbReference>
<comment type="cofactor">
    <cofactor evidence="1">
        <name>Mg(2+)</name>
        <dbReference type="ChEBI" id="CHEBI:18420"/>
    </cofactor>
</comment>
<dbReference type="PANTHER" id="PTHR45138:SF9">
    <property type="entry name" value="DIGUANYLATE CYCLASE DGCM-RELATED"/>
    <property type="match status" value="1"/>
</dbReference>
<evidence type="ECO:0000256" key="1">
    <source>
        <dbReference type="ARBA" id="ARBA00001946"/>
    </source>
</evidence>
<dbReference type="GO" id="GO:1902201">
    <property type="term" value="P:negative regulation of bacterial-type flagellum-dependent cell motility"/>
    <property type="evidence" value="ECO:0007669"/>
    <property type="project" value="TreeGrafter"/>
</dbReference>
<sequence>MRSVRKTMLMAFIALLPLMAHGDETQSGEEVRIGVLAHRGPEAAVQAWTPTAEYLNRTVPGRTFRVVPLNNITLDEAVAAGSVDFVITNPGSYAILEATYGVTRILTLRNLRQDGVYTQFGAVIFTRADRDDIETLRDLRGKSFMAVRADAFGGYLMALREFREAGIRPERDFTRIQYVGLPQDQIVLAVAAGEVDAGTVRTDTLERMAADGLVRMDRFKVINRRQVTGFPFLLSTGLYPEWAFARSAHVPEQLAHQVGMALLQLAPDSPETRASQSAGWTMPLDYTPVHELLRELRIGPYADLDRIDLETLLRHFWHWLLLLFGLFVVVSMVAAYIMRINRRLSHSQAQLLELAGALEESNRVLQEMSVKDGLTGLANHRHFEEVLAREWARSERQDMPLSLLMVDIDHFKRHNDRYGHLAGDQCLRQLAAVLHSAVQRPADLPARFGGEEFVVVLPETGTDGAQIVAERIREMVSRLTLEACEGQPRPHVTVSVGVATRVPRDALTPERLIAAADAALYRAKDAGRNCVMAHETGDEPPGLRQPSPA</sequence>